<dbReference type="PANTHER" id="PTHR30036">
    <property type="entry name" value="D-XYLOSE-BINDING PERIPLASMIC PROTEIN"/>
    <property type="match status" value="1"/>
</dbReference>
<dbReference type="Proteomes" id="UP000637980">
    <property type="component" value="Unassembled WGS sequence"/>
</dbReference>
<dbReference type="EMBL" id="BMXE01000001">
    <property type="protein sequence ID" value="GHB20219.1"/>
    <property type="molecule type" value="Genomic_DNA"/>
</dbReference>
<comment type="subcellular location">
    <subcellularLocation>
        <location evidence="1">Periplasm</location>
    </subcellularLocation>
</comment>
<comment type="caution">
    <text evidence="5">The sequence shown here is derived from an EMBL/GenBank/DDBJ whole genome shotgun (WGS) entry which is preliminary data.</text>
</comment>
<evidence type="ECO:0000256" key="1">
    <source>
        <dbReference type="ARBA" id="ARBA00004418"/>
    </source>
</evidence>
<dbReference type="Pfam" id="PF13407">
    <property type="entry name" value="Peripla_BP_4"/>
    <property type="match status" value="1"/>
</dbReference>
<name>A0ABQ3E192_9HYPH</name>
<evidence type="ECO:0000259" key="4">
    <source>
        <dbReference type="Pfam" id="PF13407"/>
    </source>
</evidence>
<comment type="similarity">
    <text evidence="2">Belongs to the bacterial solute-binding protein 2 family.</text>
</comment>
<keyword evidence="3" id="KW-0732">Signal</keyword>
<sequence length="308" mass="31917">MRTTLRAFVAAAAIVIAPSAMATDIIVITHGQAIDPQWSVVKNGVDEAAKETGINVTYRAPETFDMIAMKQLIEAAIIQEPDGIVVSIPDSDALGPSILRAVNAGIPVISMNSGAEISATLGARLHVGQDEYEAGKVAGEELAAMGGTVAICVNQEVGNVALDHRCDGFAEGFGGEVTVVPTNTDPSEVEAKIKATLEANPDIDTIIGLVASLVGEPAVRAVDSVGRTGEINVASFDVSAGFLEDVAEGKAAFAVDQQQFLQGYLPVMFLALNAKYGLLPSGDVPSGPNLITAETAQDAIELSARGYR</sequence>
<accession>A0ABQ3E192</accession>
<dbReference type="InterPro" id="IPR025997">
    <property type="entry name" value="SBP_2_dom"/>
</dbReference>
<evidence type="ECO:0000256" key="3">
    <source>
        <dbReference type="SAM" id="SignalP"/>
    </source>
</evidence>
<organism evidence="5 6">
    <name type="scientific">Pseudovibrio japonicus</name>
    <dbReference type="NCBI Taxonomy" id="366534"/>
    <lineage>
        <taxon>Bacteria</taxon>
        <taxon>Pseudomonadati</taxon>
        <taxon>Pseudomonadota</taxon>
        <taxon>Alphaproteobacteria</taxon>
        <taxon>Hyphomicrobiales</taxon>
        <taxon>Stappiaceae</taxon>
        <taxon>Pseudovibrio</taxon>
    </lineage>
</organism>
<feature type="chain" id="PRO_5046258742" evidence="3">
    <location>
        <begin position="23"/>
        <end position="308"/>
    </location>
</feature>
<keyword evidence="6" id="KW-1185">Reference proteome</keyword>
<evidence type="ECO:0000256" key="2">
    <source>
        <dbReference type="ARBA" id="ARBA00007639"/>
    </source>
</evidence>
<evidence type="ECO:0000313" key="5">
    <source>
        <dbReference type="EMBL" id="GHB20219.1"/>
    </source>
</evidence>
<feature type="signal peptide" evidence="3">
    <location>
        <begin position="1"/>
        <end position="22"/>
    </location>
</feature>
<evidence type="ECO:0000313" key="6">
    <source>
        <dbReference type="Proteomes" id="UP000637980"/>
    </source>
</evidence>
<proteinExistence type="inferred from homology"/>
<feature type="domain" description="Periplasmic binding protein" evidence="4">
    <location>
        <begin position="26"/>
        <end position="272"/>
    </location>
</feature>
<dbReference type="Gene3D" id="3.40.50.2300">
    <property type="match status" value="2"/>
</dbReference>
<dbReference type="RefSeq" id="WP_189435103.1">
    <property type="nucleotide sequence ID" value="NZ_BMXE01000001.1"/>
</dbReference>
<protein>
    <submittedName>
        <fullName evidence="5">Sugar ABC transporter substrate-binding protein</fullName>
    </submittedName>
</protein>
<reference evidence="6" key="1">
    <citation type="journal article" date="2019" name="Int. J. Syst. Evol. Microbiol.">
        <title>The Global Catalogue of Microorganisms (GCM) 10K type strain sequencing project: providing services to taxonomists for standard genome sequencing and annotation.</title>
        <authorList>
            <consortium name="The Broad Institute Genomics Platform"/>
            <consortium name="The Broad Institute Genome Sequencing Center for Infectious Disease"/>
            <person name="Wu L."/>
            <person name="Ma J."/>
        </authorList>
    </citation>
    <scope>NUCLEOTIDE SEQUENCE [LARGE SCALE GENOMIC DNA]</scope>
    <source>
        <strain evidence="6">KCTC 12861</strain>
    </source>
</reference>
<dbReference type="InterPro" id="IPR050555">
    <property type="entry name" value="Bact_Solute-Bind_Prot2"/>
</dbReference>
<dbReference type="PANTHER" id="PTHR30036:SF7">
    <property type="entry name" value="ABC TRANSPORTER PERIPLASMIC-BINDING PROTEIN YPHF"/>
    <property type="match status" value="1"/>
</dbReference>
<dbReference type="CDD" id="cd06312">
    <property type="entry name" value="PBP1_ABC_sugar_binding-like"/>
    <property type="match status" value="1"/>
</dbReference>
<dbReference type="SUPFAM" id="SSF53822">
    <property type="entry name" value="Periplasmic binding protein-like I"/>
    <property type="match status" value="1"/>
</dbReference>
<gene>
    <name evidence="5" type="ORF">GCM10007094_05220</name>
</gene>
<dbReference type="InterPro" id="IPR028082">
    <property type="entry name" value="Peripla_BP_I"/>
</dbReference>